<accession>A0A897MQW1</accession>
<sequence length="277" mass="31488">MSEGYILNALQTPGVLRPVYESVCRGNGTRLTVRHDTGLDRDAVQQATDGLRYVRLLGQEDGEYYAADIPWEIESDALEFRMAVLHNLAQECTPGDWGKQAVVLLNYQYLLEKDIQYFKNDDSVLYDSINEWHRNEKNYIPMSQQGEIDLNKNKFVNWTRIIAYLGLVHKASGREHTVYPDPDIVETSIQLAIEERGSNGRIEIEKYLDWLRKNLFPITRTSSGELPASLSRILYNLVRDGTISLVEYGDAGAVSLARTPRRDGIDAEANTIEVMSE</sequence>
<evidence type="ECO:0000313" key="1">
    <source>
        <dbReference type="EMBL" id="QSG02812.1"/>
    </source>
</evidence>
<organism evidence="1 2">
    <name type="scientific">Natranaeroarchaeum sulfidigenes</name>
    <dbReference type="NCBI Taxonomy" id="2784880"/>
    <lineage>
        <taxon>Archaea</taxon>
        <taxon>Methanobacteriati</taxon>
        <taxon>Methanobacteriota</taxon>
        <taxon>Stenosarchaea group</taxon>
        <taxon>Halobacteria</taxon>
        <taxon>Halobacteriales</taxon>
        <taxon>Natronoarchaeaceae</taxon>
        <taxon>Natranaeroarchaeum</taxon>
    </lineage>
</organism>
<dbReference type="RefSeq" id="WP_238479952.1">
    <property type="nucleotide sequence ID" value="NZ_CP064786.1"/>
</dbReference>
<gene>
    <name evidence="1" type="primary">arsR8</name>
    <name evidence="1" type="ORF">AArcS_1601</name>
</gene>
<reference evidence="1" key="1">
    <citation type="submission" date="2020-11" db="EMBL/GenBank/DDBJ databases">
        <title>Carbohydrate-dependent, anaerobic sulfur respiration: A novel catabolism in halophilic archaea.</title>
        <authorList>
            <person name="Sorokin D.Y."/>
            <person name="Messina E."/>
            <person name="Smedile F."/>
            <person name="La Cono V."/>
            <person name="Hallsworth J.E."/>
            <person name="Yakimov M.M."/>
        </authorList>
    </citation>
    <scope>NUCLEOTIDE SEQUENCE</scope>
    <source>
        <strain evidence="1">AArc-S</strain>
    </source>
</reference>
<proteinExistence type="predicted"/>
<evidence type="ECO:0000313" key="2">
    <source>
        <dbReference type="Proteomes" id="UP000663586"/>
    </source>
</evidence>
<dbReference type="GeneID" id="70684984"/>
<name>A0A897MQW1_9EURY</name>
<dbReference type="Proteomes" id="UP000663586">
    <property type="component" value="Chromosome"/>
</dbReference>
<keyword evidence="2" id="KW-1185">Reference proteome</keyword>
<protein>
    <submittedName>
        <fullName evidence="1">Transcriptional regulator containing HTH domain,ArsR family</fullName>
    </submittedName>
</protein>
<dbReference type="EMBL" id="CP064786">
    <property type="protein sequence ID" value="QSG02812.1"/>
    <property type="molecule type" value="Genomic_DNA"/>
</dbReference>
<dbReference type="AlphaFoldDB" id="A0A897MQW1"/>
<dbReference type="KEGG" id="hara:AArcS_1601"/>